<proteinExistence type="predicted"/>
<dbReference type="EMBL" id="JAOUSE010000004">
    <property type="protein sequence ID" value="MCU9593398.1"/>
    <property type="molecule type" value="Genomic_DNA"/>
</dbReference>
<comment type="caution">
    <text evidence="1">The sequence shown here is derived from an EMBL/GenBank/DDBJ whole genome shotgun (WGS) entry which is preliminary data.</text>
</comment>
<organism evidence="1 2">
    <name type="scientific">Pallidibacillus thermolactis</name>
    <dbReference type="NCBI Taxonomy" id="251051"/>
    <lineage>
        <taxon>Bacteria</taxon>
        <taxon>Bacillati</taxon>
        <taxon>Bacillota</taxon>
        <taxon>Bacilli</taxon>
        <taxon>Bacillales</taxon>
        <taxon>Bacillaceae</taxon>
        <taxon>Pallidibacillus</taxon>
    </lineage>
</organism>
<keyword evidence="2" id="KW-1185">Reference proteome</keyword>
<sequence length="45" mass="5372">MKKIELISLSIIQVQNHEDIETTLFYILKTKKAEKMMGLDCKWFL</sequence>
<dbReference type="RefSeq" id="WP_263060946.1">
    <property type="nucleotide sequence ID" value="NZ_JAOUSE010000004.1"/>
</dbReference>
<name>A0ABT2WCK4_9BACI</name>
<protein>
    <submittedName>
        <fullName evidence="1">Uncharacterized protein</fullName>
    </submittedName>
</protein>
<evidence type="ECO:0000313" key="1">
    <source>
        <dbReference type="EMBL" id="MCU9593398.1"/>
    </source>
</evidence>
<gene>
    <name evidence="1" type="ORF">OEV82_02875</name>
</gene>
<reference evidence="1 2" key="1">
    <citation type="submission" date="2022-10" db="EMBL/GenBank/DDBJ databases">
        <title>Description of Fervidibacillus gen. nov. in the family Fervidibacillaceae fam. nov. with two species, Fervidibacillus albus sp. nov., and Fervidibacillus halotolerans sp. nov., isolated from tidal flat sediments.</title>
        <authorList>
            <person name="Kwon K.K."/>
            <person name="Yang S.-H."/>
        </authorList>
    </citation>
    <scope>NUCLEOTIDE SEQUENCE [LARGE SCALE GENOMIC DNA]</scope>
    <source>
        <strain evidence="1 2">DSM 23332</strain>
    </source>
</reference>
<evidence type="ECO:0000313" key="2">
    <source>
        <dbReference type="Proteomes" id="UP001208656"/>
    </source>
</evidence>
<dbReference type="Proteomes" id="UP001208656">
    <property type="component" value="Unassembled WGS sequence"/>
</dbReference>
<accession>A0ABT2WCK4</accession>